<evidence type="ECO:0000313" key="1">
    <source>
        <dbReference type="EMBL" id="MEY8000228.1"/>
    </source>
</evidence>
<accession>A0ABV4BP13</accession>
<keyword evidence="2" id="KW-1185">Reference proteome</keyword>
<dbReference type="Proteomes" id="UP001564657">
    <property type="component" value="Unassembled WGS sequence"/>
</dbReference>
<protein>
    <submittedName>
        <fullName evidence="1">Uncharacterized protein</fullName>
    </submittedName>
</protein>
<dbReference type="EMBL" id="JBGEWD010000007">
    <property type="protein sequence ID" value="MEY8000228.1"/>
    <property type="molecule type" value="Genomic_DNA"/>
</dbReference>
<dbReference type="InterPro" id="IPR027417">
    <property type="entry name" value="P-loop_NTPase"/>
</dbReference>
<dbReference type="Gene3D" id="3.40.50.300">
    <property type="entry name" value="P-loop containing nucleotide triphosphate hydrolases"/>
    <property type="match status" value="1"/>
</dbReference>
<evidence type="ECO:0000313" key="2">
    <source>
        <dbReference type="Proteomes" id="UP001564657"/>
    </source>
</evidence>
<dbReference type="RefSeq" id="WP_369704122.1">
    <property type="nucleotide sequence ID" value="NZ_JBGEWD010000007.1"/>
</dbReference>
<reference evidence="1 2" key="1">
    <citation type="submission" date="2024-08" db="EMBL/GenBank/DDBJ databases">
        <title>Clostridium lapicellarii sp. nov., and Clostridium renhuaiense sp. nov., two species isolated from the mud in a fermentation cellar used for producing sauce-flavour Chinese liquors.</title>
        <authorList>
            <person name="Yang F."/>
            <person name="Wang H."/>
            <person name="Chen L.Q."/>
            <person name="Zhou N."/>
            <person name="Lu J.J."/>
            <person name="Pu X.X."/>
            <person name="Wan B."/>
            <person name="Wang L."/>
            <person name="Liu S.J."/>
        </authorList>
    </citation>
    <scope>NUCLEOTIDE SEQUENCE [LARGE SCALE GENOMIC DNA]</scope>
    <source>
        <strain evidence="1 2">MT-5</strain>
    </source>
</reference>
<organism evidence="1 2">
    <name type="scientific">Clostridium moutaii</name>
    <dbReference type="NCBI Taxonomy" id="3240932"/>
    <lineage>
        <taxon>Bacteria</taxon>
        <taxon>Bacillati</taxon>
        <taxon>Bacillota</taxon>
        <taxon>Clostridia</taxon>
        <taxon>Eubacteriales</taxon>
        <taxon>Clostridiaceae</taxon>
        <taxon>Clostridium</taxon>
    </lineage>
</organism>
<name>A0ABV4BP13_9CLOT</name>
<proteinExistence type="predicted"/>
<sequence>MDKGLITLLDNYWDNPVWFAEDMLKFHADKWQSDVLMALAGDPKVSVRSGQGVGKTGLESIAVTWYLCTRPFPKVIATAPTRQQLYD</sequence>
<comment type="caution">
    <text evidence="1">The sequence shown here is derived from an EMBL/GenBank/DDBJ whole genome shotgun (WGS) entry which is preliminary data.</text>
</comment>
<gene>
    <name evidence="1" type="ORF">AB8U03_08460</name>
</gene>